<dbReference type="Pfam" id="PF02696">
    <property type="entry name" value="SelO"/>
    <property type="match status" value="1"/>
</dbReference>
<feature type="binding site" evidence="8">
    <location>
        <position position="203"/>
    </location>
    <ligand>
        <name>ATP</name>
        <dbReference type="ChEBI" id="CHEBI:30616"/>
    </ligand>
</feature>
<gene>
    <name evidence="8" type="primary">ydiU</name>
    <name evidence="8" type="synonym">selO</name>
    <name evidence="9" type="ORF">HG66A1_14450</name>
</gene>
<comment type="catalytic activity">
    <reaction evidence="8">
        <text>L-seryl-[protein] + UTP = O-(5'-uridylyl)-L-seryl-[protein] + diphosphate</text>
        <dbReference type="Rhea" id="RHEA:64604"/>
        <dbReference type="Rhea" id="RHEA-COMP:9863"/>
        <dbReference type="Rhea" id="RHEA-COMP:16635"/>
        <dbReference type="ChEBI" id="CHEBI:29999"/>
        <dbReference type="ChEBI" id="CHEBI:33019"/>
        <dbReference type="ChEBI" id="CHEBI:46398"/>
        <dbReference type="ChEBI" id="CHEBI:156051"/>
    </reaction>
</comment>
<evidence type="ECO:0000256" key="7">
    <source>
        <dbReference type="ARBA" id="ARBA00022842"/>
    </source>
</evidence>
<evidence type="ECO:0000313" key="9">
    <source>
        <dbReference type="EMBL" id="QDT19677.1"/>
    </source>
</evidence>
<dbReference type="EMBL" id="CP036266">
    <property type="protein sequence ID" value="QDT19677.1"/>
    <property type="molecule type" value="Genomic_DNA"/>
</dbReference>
<organism evidence="9 10">
    <name type="scientific">Gimesia chilikensis</name>
    <dbReference type="NCBI Taxonomy" id="2605989"/>
    <lineage>
        <taxon>Bacteria</taxon>
        <taxon>Pseudomonadati</taxon>
        <taxon>Planctomycetota</taxon>
        <taxon>Planctomycetia</taxon>
        <taxon>Planctomycetales</taxon>
        <taxon>Planctomycetaceae</taxon>
        <taxon>Gimesia</taxon>
    </lineage>
</organism>
<keyword evidence="5 8" id="KW-0547">Nucleotide-binding</keyword>
<keyword evidence="3 8" id="KW-0548">Nucleotidyltransferase</keyword>
<feature type="binding site" evidence="8">
    <location>
        <position position="281"/>
    </location>
    <ligand>
        <name>Mg(2+)</name>
        <dbReference type="ChEBI" id="CHEBI:18420"/>
    </ligand>
</feature>
<comment type="cofactor">
    <cofactor evidence="8">
        <name>Mg(2+)</name>
        <dbReference type="ChEBI" id="CHEBI:18420"/>
    </cofactor>
    <cofactor evidence="8">
        <name>Mn(2+)</name>
        <dbReference type="ChEBI" id="CHEBI:29035"/>
    </cofactor>
</comment>
<dbReference type="RefSeq" id="WP_145181478.1">
    <property type="nucleotide sequence ID" value="NZ_CP036266.1"/>
</dbReference>
<dbReference type="InterPro" id="IPR003846">
    <property type="entry name" value="SelO"/>
</dbReference>
<evidence type="ECO:0000256" key="8">
    <source>
        <dbReference type="HAMAP-Rule" id="MF_00692"/>
    </source>
</evidence>
<dbReference type="OrthoDB" id="9773505at2"/>
<evidence type="ECO:0000256" key="5">
    <source>
        <dbReference type="ARBA" id="ARBA00022741"/>
    </source>
</evidence>
<keyword evidence="7 8" id="KW-0460">Magnesium</keyword>
<keyword evidence="4 8" id="KW-0479">Metal-binding</keyword>
<comment type="catalytic activity">
    <reaction evidence="8">
        <text>L-threonyl-[protein] + ATP = 3-O-(5'-adenylyl)-L-threonyl-[protein] + diphosphate</text>
        <dbReference type="Rhea" id="RHEA:54292"/>
        <dbReference type="Rhea" id="RHEA-COMP:11060"/>
        <dbReference type="Rhea" id="RHEA-COMP:13847"/>
        <dbReference type="ChEBI" id="CHEBI:30013"/>
        <dbReference type="ChEBI" id="CHEBI:30616"/>
        <dbReference type="ChEBI" id="CHEBI:33019"/>
        <dbReference type="ChEBI" id="CHEBI:138113"/>
        <dbReference type="EC" id="2.7.7.108"/>
    </reaction>
</comment>
<reference evidence="9 10" key="1">
    <citation type="submission" date="2019-02" db="EMBL/GenBank/DDBJ databases">
        <title>Deep-cultivation of Planctomycetes and their phenomic and genomic characterization uncovers novel biology.</title>
        <authorList>
            <person name="Wiegand S."/>
            <person name="Jogler M."/>
            <person name="Boedeker C."/>
            <person name="Pinto D."/>
            <person name="Vollmers J."/>
            <person name="Rivas-Marin E."/>
            <person name="Kohn T."/>
            <person name="Peeters S.H."/>
            <person name="Heuer A."/>
            <person name="Rast P."/>
            <person name="Oberbeckmann S."/>
            <person name="Bunk B."/>
            <person name="Jeske O."/>
            <person name="Meyerdierks A."/>
            <person name="Storesund J.E."/>
            <person name="Kallscheuer N."/>
            <person name="Luecker S."/>
            <person name="Lage O.M."/>
            <person name="Pohl T."/>
            <person name="Merkel B.J."/>
            <person name="Hornburger P."/>
            <person name="Mueller R.-W."/>
            <person name="Bruemmer F."/>
            <person name="Labrenz M."/>
            <person name="Spormann A.M."/>
            <person name="Op den Camp H."/>
            <person name="Overmann J."/>
            <person name="Amann R."/>
            <person name="Jetten M.S.M."/>
            <person name="Mascher T."/>
            <person name="Medema M.H."/>
            <person name="Devos D.P."/>
            <person name="Kaster A.-K."/>
            <person name="Ovreas L."/>
            <person name="Rohde M."/>
            <person name="Galperin M.Y."/>
            <person name="Jogler C."/>
        </authorList>
    </citation>
    <scope>NUCLEOTIDE SEQUENCE [LARGE SCALE GENOMIC DNA]</scope>
    <source>
        <strain evidence="9 10">HG66A1</strain>
    </source>
</reference>
<keyword evidence="8" id="KW-0464">Manganese</keyword>
<feature type="binding site" evidence="8">
    <location>
        <position position="133"/>
    </location>
    <ligand>
        <name>ATP</name>
        <dbReference type="ChEBI" id="CHEBI:30616"/>
    </ligand>
</feature>
<comment type="catalytic activity">
    <reaction evidence="8">
        <text>L-seryl-[protein] + ATP = 3-O-(5'-adenylyl)-L-seryl-[protein] + diphosphate</text>
        <dbReference type="Rhea" id="RHEA:58120"/>
        <dbReference type="Rhea" id="RHEA-COMP:9863"/>
        <dbReference type="Rhea" id="RHEA-COMP:15073"/>
        <dbReference type="ChEBI" id="CHEBI:29999"/>
        <dbReference type="ChEBI" id="CHEBI:30616"/>
        <dbReference type="ChEBI" id="CHEBI:33019"/>
        <dbReference type="ChEBI" id="CHEBI:142516"/>
        <dbReference type="EC" id="2.7.7.108"/>
    </reaction>
</comment>
<feature type="active site" description="Proton acceptor" evidence="8">
    <location>
        <position position="280"/>
    </location>
</feature>
<evidence type="ECO:0000256" key="4">
    <source>
        <dbReference type="ARBA" id="ARBA00022723"/>
    </source>
</evidence>
<evidence type="ECO:0000256" key="3">
    <source>
        <dbReference type="ARBA" id="ARBA00022695"/>
    </source>
</evidence>
<keyword evidence="2 8" id="KW-0808">Transferase</keyword>
<comment type="catalytic activity">
    <reaction evidence="8">
        <text>L-tyrosyl-[protein] + ATP = O-(5'-adenylyl)-L-tyrosyl-[protein] + diphosphate</text>
        <dbReference type="Rhea" id="RHEA:54288"/>
        <dbReference type="Rhea" id="RHEA-COMP:10136"/>
        <dbReference type="Rhea" id="RHEA-COMP:13846"/>
        <dbReference type="ChEBI" id="CHEBI:30616"/>
        <dbReference type="ChEBI" id="CHEBI:33019"/>
        <dbReference type="ChEBI" id="CHEBI:46858"/>
        <dbReference type="ChEBI" id="CHEBI:83624"/>
        <dbReference type="EC" id="2.7.7.108"/>
    </reaction>
</comment>
<dbReference type="PANTHER" id="PTHR32057:SF14">
    <property type="entry name" value="PROTEIN ADENYLYLTRANSFERASE SELO, MITOCHONDRIAL"/>
    <property type="match status" value="1"/>
</dbReference>
<comment type="function">
    <text evidence="8">Nucleotidyltransferase involved in the post-translational modification of proteins. It can catalyze the addition of adenosine monophosphate (AMP) or uridine monophosphate (UMP) to a protein, resulting in modifications known as AMPylation and UMPylation.</text>
</comment>
<comment type="catalytic activity">
    <reaction evidence="8">
        <text>L-tyrosyl-[protein] + UTP = O-(5'-uridylyl)-L-tyrosyl-[protein] + diphosphate</text>
        <dbReference type="Rhea" id="RHEA:83887"/>
        <dbReference type="Rhea" id="RHEA-COMP:10136"/>
        <dbReference type="Rhea" id="RHEA-COMP:20238"/>
        <dbReference type="ChEBI" id="CHEBI:33019"/>
        <dbReference type="ChEBI" id="CHEBI:46398"/>
        <dbReference type="ChEBI" id="CHEBI:46858"/>
        <dbReference type="ChEBI" id="CHEBI:90602"/>
    </reaction>
</comment>
<dbReference type="HAMAP" id="MF_00692">
    <property type="entry name" value="SelO"/>
    <property type="match status" value="1"/>
</dbReference>
<feature type="binding site" evidence="8">
    <location>
        <position position="112"/>
    </location>
    <ligand>
        <name>ATP</name>
        <dbReference type="ChEBI" id="CHEBI:30616"/>
    </ligand>
</feature>
<feature type="binding site" evidence="8">
    <location>
        <position position="145"/>
    </location>
    <ligand>
        <name>ATP</name>
        <dbReference type="ChEBI" id="CHEBI:30616"/>
    </ligand>
</feature>
<dbReference type="NCBIfam" id="NF000658">
    <property type="entry name" value="PRK00029.1"/>
    <property type="match status" value="1"/>
</dbReference>
<accession>A0A517PJZ3</accession>
<evidence type="ECO:0000256" key="1">
    <source>
        <dbReference type="ARBA" id="ARBA00009747"/>
    </source>
</evidence>
<dbReference type="Proteomes" id="UP000320421">
    <property type="component" value="Chromosome"/>
</dbReference>
<evidence type="ECO:0000256" key="2">
    <source>
        <dbReference type="ARBA" id="ARBA00022679"/>
    </source>
</evidence>
<feature type="binding site" evidence="8">
    <location>
        <position position="146"/>
    </location>
    <ligand>
        <name>ATP</name>
        <dbReference type="ChEBI" id="CHEBI:30616"/>
    </ligand>
</feature>
<dbReference type="EC" id="2.7.7.-" evidence="8"/>
<keyword evidence="10" id="KW-1185">Reference proteome</keyword>
<sequence>MNSQKMIQSLEELEFDNQFTRALPADPEAKNFRRQVSEACYSRVSPTSVREPQLVAYSREMAEVLGLSSEAVESPEFAQVFAGNQLLKGMDPFAMCYGGHQFGNWAGQLGDGRAINLGEVVNPRGEHWTLQLKGAGPTPYSRMADGLAVLRSSVREFLCSEAMHHLGVPTTRALSLVLTGEEVQRDMFYDGNPQMEPGAVVCRVAPSFLRFGNYQLFAARGEIETLKKLVDYTIQTDFPNLGVPGRDTYLAWFEEVCCRTADMIIHWMRVGFVHGVMNTDNMSVLGLTIDYGPYGWLEDFDPNWTPNTTDASGRRYRFGNQPQIALWNLVQFANALYPLIEEVEPLQEALDQYADRFQEGWQQMMVEKLGLTSFQADEDVPLIESLQEVLQLVETDMTIFFRRLALLETDVDQDDETLLAPLRDAYYAPEKVTGDVQTQICDWLRRYQNRLQQDGTEPAERRTRMNQINPKYVLRNYLAQLAIDKAEEGDFSLVNELLDVLRHPYDEQSGREQFAEKRPEWARNRPGCSMLSCSS</sequence>
<proteinExistence type="inferred from homology"/>
<keyword evidence="6 8" id="KW-0067">ATP-binding</keyword>
<feature type="binding site" evidence="8">
    <location>
        <position position="110"/>
    </location>
    <ligand>
        <name>ATP</name>
        <dbReference type="ChEBI" id="CHEBI:30616"/>
    </ligand>
</feature>
<dbReference type="GO" id="GO:0000287">
    <property type="term" value="F:magnesium ion binding"/>
    <property type="evidence" value="ECO:0007669"/>
    <property type="project" value="UniProtKB-UniRule"/>
</dbReference>
<evidence type="ECO:0000313" key="10">
    <source>
        <dbReference type="Proteomes" id="UP000320421"/>
    </source>
</evidence>
<dbReference type="GO" id="GO:0070733">
    <property type="term" value="F:AMPylase activity"/>
    <property type="evidence" value="ECO:0007669"/>
    <property type="project" value="UniProtKB-EC"/>
</dbReference>
<feature type="binding site" evidence="8">
    <location>
        <position position="210"/>
    </location>
    <ligand>
        <name>ATP</name>
        <dbReference type="ChEBI" id="CHEBI:30616"/>
    </ligand>
</feature>
<evidence type="ECO:0000256" key="6">
    <source>
        <dbReference type="ARBA" id="ARBA00022840"/>
    </source>
</evidence>
<feature type="binding site" evidence="8">
    <location>
        <position position="290"/>
    </location>
    <ligand>
        <name>Mg(2+)</name>
        <dbReference type="ChEBI" id="CHEBI:18420"/>
    </ligand>
</feature>
<feature type="binding site" evidence="8">
    <location>
        <position position="290"/>
    </location>
    <ligand>
        <name>ATP</name>
        <dbReference type="ChEBI" id="CHEBI:30616"/>
    </ligand>
</feature>
<feature type="binding site" evidence="8">
    <location>
        <position position="113"/>
    </location>
    <ligand>
        <name>ATP</name>
        <dbReference type="ChEBI" id="CHEBI:30616"/>
    </ligand>
</feature>
<comment type="similarity">
    <text evidence="1 8">Belongs to the SELO family.</text>
</comment>
<comment type="catalytic activity">
    <reaction evidence="8">
        <text>L-histidyl-[protein] + UTP = N(tele)-(5'-uridylyl)-L-histidyl-[protein] + diphosphate</text>
        <dbReference type="Rhea" id="RHEA:83891"/>
        <dbReference type="Rhea" id="RHEA-COMP:9745"/>
        <dbReference type="Rhea" id="RHEA-COMP:20239"/>
        <dbReference type="ChEBI" id="CHEBI:29979"/>
        <dbReference type="ChEBI" id="CHEBI:33019"/>
        <dbReference type="ChEBI" id="CHEBI:46398"/>
        <dbReference type="ChEBI" id="CHEBI:233474"/>
    </reaction>
</comment>
<dbReference type="GO" id="GO:0030145">
    <property type="term" value="F:manganese ion binding"/>
    <property type="evidence" value="ECO:0007669"/>
    <property type="project" value="UniProtKB-UniRule"/>
</dbReference>
<protein>
    <recommendedName>
        <fullName evidence="8">Protein nucleotidyltransferase YdiU</fullName>
        <ecNumber evidence="8">2.7.7.-</ecNumber>
    </recommendedName>
    <alternativeName>
        <fullName evidence="8">Protein adenylyltransferase YdiU</fullName>
        <ecNumber evidence="8">2.7.7.108</ecNumber>
    </alternativeName>
    <alternativeName>
        <fullName evidence="8">Protein uridylyltransferase YdiU</fullName>
        <ecNumber evidence="8">2.7.7.-</ecNumber>
    </alternativeName>
</protein>
<name>A0A517PJZ3_9PLAN</name>
<dbReference type="GO" id="GO:0005524">
    <property type="term" value="F:ATP binding"/>
    <property type="evidence" value="ECO:0007669"/>
    <property type="project" value="UniProtKB-UniRule"/>
</dbReference>
<dbReference type="EC" id="2.7.7.108" evidence="8"/>
<dbReference type="PANTHER" id="PTHR32057">
    <property type="entry name" value="PROTEIN ADENYLYLTRANSFERASE SELO, MITOCHONDRIAL"/>
    <property type="match status" value="1"/>
</dbReference>
<dbReference type="AlphaFoldDB" id="A0A517PJZ3"/>